<evidence type="ECO:0000313" key="1">
    <source>
        <dbReference type="EMBL" id="RKQ69517.1"/>
    </source>
</evidence>
<sequence>MMTIFKAKETSFKHISLIVMGFFFAAFFIVSATSSLAQEQRKSTSQPTAPIAKVDFNGGQYIQEDRNTGLWVEYDFNGVRRYEFTTLSFDGKDLRLQGLQGNVQILIDVENKTISGEWPGHAMAKLYDVTNVIYLSVPKAEPKPEVVRPIIKQTPPKLEQEQPNYIPPGKNPPKSVDVIKDIIKTDETPAPKSLKVAEYNSGKFIRQNTHNWFEKSNSGVINSFNQIGYDKDSIYLYDPKRRLFVELNIKDKRALSSSEGNLLKPLYPLTRFLKDPIPDSPNLTPIEADASEPGKLSAVERTQCLTNGGFIERAGMLGYERCTMRYSDGGNICIDSSNCEGKCLASADAANQNAVSGLCQITDNPFGCYAEVVAGTISAALCVD</sequence>
<comment type="caution">
    <text evidence="1">The sequence shown here is derived from an EMBL/GenBank/DDBJ whole genome shotgun (WGS) entry which is preliminary data.</text>
</comment>
<name>A0A420WEV7_9PROT</name>
<protein>
    <submittedName>
        <fullName evidence="1">Uncharacterized protein</fullName>
    </submittedName>
</protein>
<dbReference type="InParanoid" id="A0A420WEV7"/>
<dbReference type="EMBL" id="RBII01000002">
    <property type="protein sequence ID" value="RKQ69517.1"/>
    <property type="molecule type" value="Genomic_DNA"/>
</dbReference>
<dbReference type="Proteomes" id="UP000282211">
    <property type="component" value="Unassembled WGS sequence"/>
</dbReference>
<dbReference type="RefSeq" id="WP_121102307.1">
    <property type="nucleotide sequence ID" value="NZ_RBII01000002.1"/>
</dbReference>
<gene>
    <name evidence="1" type="ORF">DES40_2318</name>
</gene>
<proteinExistence type="predicted"/>
<dbReference type="AlphaFoldDB" id="A0A420WEV7"/>
<organism evidence="1 2">
    <name type="scientific">Litorimonas taeanensis</name>
    <dbReference type="NCBI Taxonomy" id="568099"/>
    <lineage>
        <taxon>Bacteria</taxon>
        <taxon>Pseudomonadati</taxon>
        <taxon>Pseudomonadota</taxon>
        <taxon>Alphaproteobacteria</taxon>
        <taxon>Maricaulales</taxon>
        <taxon>Robiginitomaculaceae</taxon>
    </lineage>
</organism>
<reference evidence="1 2" key="1">
    <citation type="submission" date="2018-10" db="EMBL/GenBank/DDBJ databases">
        <title>Genomic Encyclopedia of Type Strains, Phase IV (KMG-IV): sequencing the most valuable type-strain genomes for metagenomic binning, comparative biology and taxonomic classification.</title>
        <authorList>
            <person name="Goeker M."/>
        </authorList>
    </citation>
    <scope>NUCLEOTIDE SEQUENCE [LARGE SCALE GENOMIC DNA]</scope>
    <source>
        <strain evidence="1 2">DSM 22008</strain>
    </source>
</reference>
<dbReference type="OrthoDB" id="8592692at2"/>
<accession>A0A420WEV7</accession>
<evidence type="ECO:0000313" key="2">
    <source>
        <dbReference type="Proteomes" id="UP000282211"/>
    </source>
</evidence>
<keyword evidence="2" id="KW-1185">Reference proteome</keyword>